<dbReference type="Proteomes" id="UP001237595">
    <property type="component" value="Unassembled WGS sequence"/>
</dbReference>
<sequence>MKLAAMADWRTAPGRVLRWTPTAAARAAAADAPVDPGPPSDLQSDHLGAFRALGRNRAWTGVATDVDGDLDRAAMTRALRRLVRSHGGFRTWFDLSGQEPVRHLVPADAVDFEVEEVPVEEVSAGEGDWDSALQEHLAARFDEECTPDSWPGFALGVVERPGGFGLFWGCDHAFTDGASQILLGSELADLYAAELAEPGGPEIVEGALPKPEERGDFRDYVEEQREAATGFTADSPEVREWVRMVSSHGNRLPRFPLPLGLGEGEKAPVRIRTLTFLEGDEVAAFDRACKEAGARISGGVFAAVAATERELAGRDRYFGMTVLSTRDRGPYSRSQGWFCTFAPVEFEVGDAGFGELAHRAQEALRHAKRLAQAPVHLVVDTLLRSGTCTPADIGSPQLLSYLDLRWFPGAGRPADERGVHFTGTGRTSNASMWINRDADSLYLLAQVPDTDQAHDAVETYHHRLRETFRSAAT</sequence>
<evidence type="ECO:0000313" key="3">
    <source>
        <dbReference type="Proteomes" id="UP001237595"/>
    </source>
</evidence>
<organism evidence="2 3">
    <name type="scientific">Saccharopolyspora ipomoeae</name>
    <dbReference type="NCBI Taxonomy" id="3042027"/>
    <lineage>
        <taxon>Bacteria</taxon>
        <taxon>Bacillati</taxon>
        <taxon>Actinomycetota</taxon>
        <taxon>Actinomycetes</taxon>
        <taxon>Pseudonocardiales</taxon>
        <taxon>Pseudonocardiaceae</taxon>
        <taxon>Saccharopolyspora</taxon>
    </lineage>
</organism>
<dbReference type="Gene3D" id="3.30.559.10">
    <property type="entry name" value="Chloramphenicol acetyltransferase-like domain"/>
    <property type="match status" value="1"/>
</dbReference>
<dbReference type="Pfam" id="PF00668">
    <property type="entry name" value="Condensation"/>
    <property type="match status" value="1"/>
</dbReference>
<proteinExistence type="predicted"/>
<dbReference type="InterPro" id="IPR001242">
    <property type="entry name" value="Condensation_dom"/>
</dbReference>
<dbReference type="Gene3D" id="3.30.559.30">
    <property type="entry name" value="Nonribosomal peptide synthetase, condensation domain"/>
    <property type="match status" value="1"/>
</dbReference>
<reference evidence="2 3" key="1">
    <citation type="submission" date="2023-04" db="EMBL/GenBank/DDBJ databases">
        <title>Draft genome sequence of Saccharopolyspora sp. TS4A08 isolated from sweet potato rhizospheric soil.</title>
        <authorList>
            <person name="Suksaard P."/>
            <person name="Duangmal K."/>
        </authorList>
    </citation>
    <scope>NUCLEOTIDE SEQUENCE [LARGE SCALE GENOMIC DNA]</scope>
    <source>
        <strain evidence="2 3">TS4A08</strain>
    </source>
</reference>
<feature type="domain" description="Condensation" evidence="1">
    <location>
        <begin position="64"/>
        <end position="381"/>
    </location>
</feature>
<evidence type="ECO:0000259" key="1">
    <source>
        <dbReference type="Pfam" id="PF00668"/>
    </source>
</evidence>
<name>A0ABT6PPQ5_9PSEU</name>
<protein>
    <submittedName>
        <fullName evidence="2">Condensation domain-containing protein</fullName>
    </submittedName>
</protein>
<dbReference type="RefSeq" id="WP_281456315.1">
    <property type="nucleotide sequence ID" value="NZ_JASAOF010000008.1"/>
</dbReference>
<gene>
    <name evidence="2" type="ORF">QFW96_15320</name>
</gene>
<dbReference type="InterPro" id="IPR023213">
    <property type="entry name" value="CAT-like_dom_sf"/>
</dbReference>
<dbReference type="SUPFAM" id="SSF52777">
    <property type="entry name" value="CoA-dependent acyltransferases"/>
    <property type="match status" value="2"/>
</dbReference>
<evidence type="ECO:0000313" key="2">
    <source>
        <dbReference type="EMBL" id="MDI2029999.1"/>
    </source>
</evidence>
<keyword evidence="3" id="KW-1185">Reference proteome</keyword>
<dbReference type="EMBL" id="JASAOF010000008">
    <property type="protein sequence ID" value="MDI2029999.1"/>
    <property type="molecule type" value="Genomic_DNA"/>
</dbReference>
<accession>A0ABT6PPQ5</accession>
<comment type="caution">
    <text evidence="2">The sequence shown here is derived from an EMBL/GenBank/DDBJ whole genome shotgun (WGS) entry which is preliminary data.</text>
</comment>